<comment type="caution">
    <text evidence="1">The sequence shown here is derived from an EMBL/GenBank/DDBJ whole genome shotgun (WGS) entry which is preliminary data.</text>
</comment>
<sequence length="102" mass="11392">MPYYSKRITCRHLTFRMTLLMSFTEADNYTRHSSDCGEGFVSRPDSEPCPFGAAFPQRELFSVDMMPVLRYCAPVMKDCNCASDCKRCCSALASALLAKGPS</sequence>
<accession>A0A2S4RZY5</accession>
<organism evidence="1 2">
    <name type="scientific">Citrobacter amalonaticus</name>
    <dbReference type="NCBI Taxonomy" id="35703"/>
    <lineage>
        <taxon>Bacteria</taxon>
        <taxon>Pseudomonadati</taxon>
        <taxon>Pseudomonadota</taxon>
        <taxon>Gammaproteobacteria</taxon>
        <taxon>Enterobacterales</taxon>
        <taxon>Enterobacteriaceae</taxon>
        <taxon>Citrobacter</taxon>
    </lineage>
</organism>
<evidence type="ECO:0000313" key="2">
    <source>
        <dbReference type="Proteomes" id="UP000237003"/>
    </source>
</evidence>
<reference evidence="1 2" key="1">
    <citation type="submission" date="2018-01" db="EMBL/GenBank/DDBJ databases">
        <title>Complete genome sequences of 14 Citrobacter spp. isolated from plant in Canada.</title>
        <authorList>
            <person name="Bhandare S.G."/>
            <person name="Colavecchio A."/>
            <person name="Jeukens J."/>
            <person name="Emond-Rheault J.-G."/>
            <person name="Freschi L."/>
            <person name="Hamel J."/>
            <person name="Kukavica-Ibrulj I."/>
            <person name="Levesque R."/>
            <person name="Goodridge L."/>
        </authorList>
    </citation>
    <scope>NUCLEOTIDE SEQUENCE [LARGE SCALE GENOMIC DNA]</scope>
    <source>
        <strain evidence="1 2">S1285</strain>
    </source>
</reference>
<dbReference type="EMBL" id="PQLX01000002">
    <property type="protein sequence ID" value="POU66739.1"/>
    <property type="molecule type" value="Genomic_DNA"/>
</dbReference>
<protein>
    <submittedName>
        <fullName evidence="1">Uncharacterized protein</fullName>
    </submittedName>
</protein>
<proteinExistence type="predicted"/>
<name>A0A2S4RZY5_CITAM</name>
<gene>
    <name evidence="1" type="ORF">C3430_08120</name>
</gene>
<evidence type="ECO:0000313" key="1">
    <source>
        <dbReference type="EMBL" id="POU66739.1"/>
    </source>
</evidence>
<dbReference type="AlphaFoldDB" id="A0A2S4RZY5"/>
<dbReference type="Proteomes" id="UP000237003">
    <property type="component" value="Unassembled WGS sequence"/>
</dbReference>